<gene>
    <name evidence="8" type="primary">LOC107225003</name>
</gene>
<dbReference type="PANTHER" id="PTHR21040">
    <property type="entry name" value="BCDNA.GH04120"/>
    <property type="match status" value="1"/>
</dbReference>
<feature type="transmembrane region" description="Helical" evidence="5">
    <location>
        <begin position="7"/>
        <end position="28"/>
    </location>
</feature>
<dbReference type="KEGG" id="nlo:107225003"/>
<evidence type="ECO:0000256" key="4">
    <source>
        <dbReference type="ARBA" id="ARBA00022801"/>
    </source>
</evidence>
<dbReference type="InParanoid" id="A0A6J0C2Q2"/>
<comment type="catalytic activity">
    <reaction evidence="1">
        <text>Hydrolysis of terminal non-reducing N-acetyl-D-hexosamine residues in N-acetyl-beta-D-hexosaminides.</text>
        <dbReference type="EC" id="3.2.1.52"/>
    </reaction>
</comment>
<comment type="similarity">
    <text evidence="2">Belongs to the glycosyl hydrolase 20 family.</text>
</comment>
<evidence type="ECO:0000256" key="2">
    <source>
        <dbReference type="ARBA" id="ARBA00006285"/>
    </source>
</evidence>
<evidence type="ECO:0000313" key="7">
    <source>
        <dbReference type="Proteomes" id="UP000829291"/>
    </source>
</evidence>
<dbReference type="SUPFAM" id="SSF51445">
    <property type="entry name" value="(Trans)glycosidases"/>
    <property type="match status" value="1"/>
</dbReference>
<dbReference type="GeneID" id="107225003"/>
<dbReference type="AlphaFoldDB" id="A0A6J0C2Q2"/>
<protein>
    <recommendedName>
        <fullName evidence="3">beta-N-acetylhexosaminidase</fullName>
        <ecNumber evidence="3">3.2.1.52</ecNumber>
    </recommendedName>
</protein>
<name>A0A6J0C2Q2_NEOLC</name>
<dbReference type="FunCoup" id="A0A6J0C2Q2">
    <property type="interactions" value="772"/>
</dbReference>
<organism evidence="8">
    <name type="scientific">Neodiprion lecontei</name>
    <name type="common">Redheaded pine sawfly</name>
    <dbReference type="NCBI Taxonomy" id="441921"/>
    <lineage>
        <taxon>Eukaryota</taxon>
        <taxon>Metazoa</taxon>
        <taxon>Ecdysozoa</taxon>
        <taxon>Arthropoda</taxon>
        <taxon>Hexapoda</taxon>
        <taxon>Insecta</taxon>
        <taxon>Pterygota</taxon>
        <taxon>Neoptera</taxon>
        <taxon>Endopterygota</taxon>
        <taxon>Hymenoptera</taxon>
        <taxon>Tenthredinoidea</taxon>
        <taxon>Diprionidae</taxon>
        <taxon>Diprioninae</taxon>
        <taxon>Neodiprion</taxon>
    </lineage>
</organism>
<dbReference type="Pfam" id="PF00728">
    <property type="entry name" value="Glyco_hydro_20"/>
    <property type="match status" value="1"/>
</dbReference>
<keyword evidence="5" id="KW-1133">Transmembrane helix</keyword>
<dbReference type="OrthoDB" id="10023921at2759"/>
<dbReference type="InterPro" id="IPR017853">
    <property type="entry name" value="GH"/>
</dbReference>
<evidence type="ECO:0000259" key="6">
    <source>
        <dbReference type="Pfam" id="PF00728"/>
    </source>
</evidence>
<sequence>MARRKVPGSLTIVIMVIFTLLVIIYHILSDDVEDISAGRVKVEGVYPPNDLNESPFGFATQQQHDADILTNSKSRLAYLKHEQSYEEVVPLFKGHKIVHLDLKGAPPTVKYYRYLFPLLHRLGATGILIEYEDMFPFNGEVENIRALNSYSRRDIVEIQKLAKNSDLEIIPLIQTFGHFEFVLKLEKYKDLREVARYPQVLCPSHNKTLPLLYEMLDQVIGAHPNIKHFHIGADEVYQLAECSRCFEVLERNKWDKQQLFLSHVVRVATYIKKKYPTVKVLMWDDEFRDISVQEITDSGLNKLIEPVVWKYTTDPKVSLTENMWENYVELWPESVWIATAFKGATAPDRYYTDISYHLRNHEGWLEIIRKYSSRIKFKGVFLTGWQRYDHFSVLCDLLPSAIPSLAVNLAVLKSSTLYDFPHDIPDNILKILNCETPVTLSIPEPQFGWTYCGFHGSMIYSIILRLHTLNQEIARMEQDSTFKGWVKEYNLNYAFSNPSHIEHALSSLGEYKNEIIYIETDMRKAMEDIYDNYTIDEWIETYVEPLNEKLTKLLALKNRILERDSWPRRPLTKHEL</sequence>
<dbReference type="Gene3D" id="3.20.20.80">
    <property type="entry name" value="Glycosidases"/>
    <property type="match status" value="1"/>
</dbReference>
<dbReference type="EC" id="3.2.1.52" evidence="3"/>
<dbReference type="Proteomes" id="UP000829291">
    <property type="component" value="Chromosome 1"/>
</dbReference>
<dbReference type="GO" id="GO:0005975">
    <property type="term" value="P:carbohydrate metabolic process"/>
    <property type="evidence" value="ECO:0007669"/>
    <property type="project" value="InterPro"/>
</dbReference>
<evidence type="ECO:0000313" key="8">
    <source>
        <dbReference type="RefSeq" id="XP_015520785.1"/>
    </source>
</evidence>
<dbReference type="GO" id="GO:0004563">
    <property type="term" value="F:beta-N-acetylhexosaminidase activity"/>
    <property type="evidence" value="ECO:0007669"/>
    <property type="project" value="UniProtKB-EC"/>
</dbReference>
<accession>A0A6J0C2Q2</accession>
<evidence type="ECO:0000256" key="1">
    <source>
        <dbReference type="ARBA" id="ARBA00001231"/>
    </source>
</evidence>
<keyword evidence="5" id="KW-0812">Transmembrane</keyword>
<dbReference type="RefSeq" id="XP_015520785.1">
    <property type="nucleotide sequence ID" value="XM_015665299.2"/>
</dbReference>
<reference evidence="8" key="1">
    <citation type="submission" date="2025-08" db="UniProtKB">
        <authorList>
            <consortium name="RefSeq"/>
        </authorList>
    </citation>
    <scope>IDENTIFICATION</scope>
    <source>
        <tissue evidence="8">Thorax and Abdomen</tissue>
    </source>
</reference>
<proteinExistence type="inferred from homology"/>
<dbReference type="PANTHER" id="PTHR21040:SF13">
    <property type="entry name" value="BETA-N-ACETYLHEXOSAMINIDASE"/>
    <property type="match status" value="1"/>
</dbReference>
<evidence type="ECO:0000256" key="3">
    <source>
        <dbReference type="ARBA" id="ARBA00012663"/>
    </source>
</evidence>
<evidence type="ECO:0000256" key="5">
    <source>
        <dbReference type="SAM" id="Phobius"/>
    </source>
</evidence>
<dbReference type="InterPro" id="IPR038901">
    <property type="entry name" value="HEXDC-like"/>
</dbReference>
<keyword evidence="7" id="KW-1185">Reference proteome</keyword>
<dbReference type="InterPro" id="IPR015883">
    <property type="entry name" value="Glyco_hydro_20_cat"/>
</dbReference>
<keyword evidence="5" id="KW-0472">Membrane</keyword>
<keyword evidence="4" id="KW-0378">Hydrolase</keyword>
<feature type="domain" description="Glycoside hydrolase family 20 catalytic" evidence="6">
    <location>
        <begin position="144"/>
        <end position="291"/>
    </location>
</feature>
<dbReference type="CDD" id="cd06565">
    <property type="entry name" value="GH20_GcnA-like"/>
    <property type="match status" value="1"/>
</dbReference>